<feature type="active site" description="Proton donor/acceptor" evidence="11">
    <location>
        <position position="205"/>
    </location>
</feature>
<comment type="function">
    <text evidence="13">Catalyzes the hydrolysis of complex carboxylic polyesters found in the cell wall of plants. Degrades cutin, a macromolecule that forms the structure of the plant cuticle.</text>
</comment>
<keyword evidence="4 13" id="KW-0719">Serine esterase</keyword>
<feature type="active site" description="Nucleophile" evidence="11">
    <location>
        <position position="137"/>
    </location>
</feature>
<dbReference type="PANTHER" id="PTHR48250">
    <property type="entry name" value="CUTINASE 2-RELATED"/>
    <property type="match status" value="1"/>
</dbReference>
<evidence type="ECO:0000256" key="1">
    <source>
        <dbReference type="ARBA" id="ARBA00004613"/>
    </source>
</evidence>
<comment type="subcellular location">
    <subcellularLocation>
        <location evidence="1 13">Secreted</location>
    </subcellularLocation>
</comment>
<dbReference type="GO" id="GO:0005576">
    <property type="term" value="C:extracellular region"/>
    <property type="evidence" value="ECO:0007669"/>
    <property type="project" value="UniProtKB-SubCell"/>
</dbReference>
<evidence type="ECO:0000256" key="4">
    <source>
        <dbReference type="ARBA" id="ARBA00022487"/>
    </source>
</evidence>
<comment type="caution">
    <text evidence="14">The sequence shown here is derived from an EMBL/GenBank/DDBJ whole genome shotgun (WGS) entry which is preliminary data.</text>
</comment>
<evidence type="ECO:0000256" key="10">
    <source>
        <dbReference type="ARBA" id="ARBA00034045"/>
    </source>
</evidence>
<evidence type="ECO:0000256" key="6">
    <source>
        <dbReference type="ARBA" id="ARBA00022729"/>
    </source>
</evidence>
<dbReference type="InterPro" id="IPR043579">
    <property type="entry name" value="CUTINASE_2"/>
</dbReference>
<dbReference type="Gene3D" id="3.40.50.1820">
    <property type="entry name" value="alpha/beta hydrolase"/>
    <property type="match status" value="1"/>
</dbReference>
<dbReference type="EMBL" id="MU856486">
    <property type="protein sequence ID" value="KAK3896623.1"/>
    <property type="molecule type" value="Genomic_DNA"/>
</dbReference>
<dbReference type="GO" id="GO:0050525">
    <property type="term" value="F:cutinase activity"/>
    <property type="evidence" value="ECO:0007669"/>
    <property type="project" value="UniProtKB-UniRule"/>
</dbReference>
<feature type="disulfide bond" evidence="12">
    <location>
        <begin position="188"/>
        <end position="195"/>
    </location>
</feature>
<dbReference type="PROSITE" id="PS00155">
    <property type="entry name" value="CUTINASE_1"/>
    <property type="match status" value="1"/>
</dbReference>
<dbReference type="EC" id="3.1.1.74" evidence="3 13"/>
<dbReference type="InterPro" id="IPR000675">
    <property type="entry name" value="Cutinase/axe"/>
</dbReference>
<reference evidence="14" key="1">
    <citation type="journal article" date="2023" name="Mol. Phylogenet. Evol.">
        <title>Genome-scale phylogeny and comparative genomics of the fungal order Sordariales.</title>
        <authorList>
            <person name="Hensen N."/>
            <person name="Bonometti L."/>
            <person name="Westerberg I."/>
            <person name="Brannstrom I.O."/>
            <person name="Guillou S."/>
            <person name="Cros-Aarteil S."/>
            <person name="Calhoun S."/>
            <person name="Haridas S."/>
            <person name="Kuo A."/>
            <person name="Mondo S."/>
            <person name="Pangilinan J."/>
            <person name="Riley R."/>
            <person name="LaButti K."/>
            <person name="Andreopoulos B."/>
            <person name="Lipzen A."/>
            <person name="Chen C."/>
            <person name="Yan M."/>
            <person name="Daum C."/>
            <person name="Ng V."/>
            <person name="Clum A."/>
            <person name="Steindorff A."/>
            <person name="Ohm R.A."/>
            <person name="Martin F."/>
            <person name="Silar P."/>
            <person name="Natvig D.O."/>
            <person name="Lalanne C."/>
            <person name="Gautier V."/>
            <person name="Ament-Velasquez S.L."/>
            <person name="Kruys A."/>
            <person name="Hutchinson M.I."/>
            <person name="Powell A.J."/>
            <person name="Barry K."/>
            <person name="Miller A.N."/>
            <person name="Grigoriev I.V."/>
            <person name="Debuchy R."/>
            <person name="Gladieux P."/>
            <person name="Hiltunen Thoren M."/>
            <person name="Johannesson H."/>
        </authorList>
    </citation>
    <scope>NUCLEOTIDE SEQUENCE</scope>
    <source>
        <strain evidence="14">CBS 103.79</strain>
    </source>
</reference>
<dbReference type="GO" id="GO:0016052">
    <property type="term" value="P:carbohydrate catabolic process"/>
    <property type="evidence" value="ECO:0007669"/>
    <property type="project" value="TreeGrafter"/>
</dbReference>
<dbReference type="PROSITE" id="PS00931">
    <property type="entry name" value="CUTINASE_2"/>
    <property type="match status" value="1"/>
</dbReference>
<proteinExistence type="inferred from homology"/>
<evidence type="ECO:0000256" key="9">
    <source>
        <dbReference type="ARBA" id="ARBA00023157"/>
    </source>
</evidence>
<evidence type="ECO:0000256" key="13">
    <source>
        <dbReference type="RuleBase" id="RU361263"/>
    </source>
</evidence>
<dbReference type="PANTHER" id="PTHR48250:SF3">
    <property type="entry name" value="CUTINASE 1-RELATED"/>
    <property type="match status" value="1"/>
</dbReference>
<dbReference type="SUPFAM" id="SSF53474">
    <property type="entry name" value="alpha/beta-Hydrolases"/>
    <property type="match status" value="1"/>
</dbReference>
<keyword evidence="9 12" id="KW-1015">Disulfide bond</keyword>
<gene>
    <name evidence="14" type="ORF">C8A05DRAFT_39824</name>
</gene>
<protein>
    <recommendedName>
        <fullName evidence="3 13">Cutinase</fullName>
        <ecNumber evidence="3 13">3.1.1.74</ecNumber>
    </recommendedName>
</protein>
<evidence type="ECO:0000256" key="3">
    <source>
        <dbReference type="ARBA" id="ARBA00013095"/>
    </source>
</evidence>
<dbReference type="AlphaFoldDB" id="A0AAN6MAV7"/>
<evidence type="ECO:0000256" key="11">
    <source>
        <dbReference type="PIRSR" id="PIRSR611150-1"/>
    </source>
</evidence>
<comment type="similarity">
    <text evidence="2 13">Belongs to the cutinase family.</text>
</comment>
<comment type="catalytic activity">
    <reaction evidence="10 13">
        <text>cutin + H2O = cutin monomers.</text>
        <dbReference type="EC" id="3.1.1.74"/>
    </reaction>
</comment>
<reference evidence="14" key="2">
    <citation type="submission" date="2023-05" db="EMBL/GenBank/DDBJ databases">
        <authorList>
            <consortium name="Lawrence Berkeley National Laboratory"/>
            <person name="Steindorff A."/>
            <person name="Hensen N."/>
            <person name="Bonometti L."/>
            <person name="Westerberg I."/>
            <person name="Brannstrom I.O."/>
            <person name="Guillou S."/>
            <person name="Cros-Aarteil S."/>
            <person name="Calhoun S."/>
            <person name="Haridas S."/>
            <person name="Kuo A."/>
            <person name="Mondo S."/>
            <person name="Pangilinan J."/>
            <person name="Riley R."/>
            <person name="Labutti K."/>
            <person name="Andreopoulos B."/>
            <person name="Lipzen A."/>
            <person name="Chen C."/>
            <person name="Yanf M."/>
            <person name="Daum C."/>
            <person name="Ng V."/>
            <person name="Clum A."/>
            <person name="Ohm R."/>
            <person name="Martin F."/>
            <person name="Silar P."/>
            <person name="Natvig D."/>
            <person name="Lalanne C."/>
            <person name="Gautier V."/>
            <person name="Ament-Velasquez S.L."/>
            <person name="Kruys A."/>
            <person name="Hutchinson M.I."/>
            <person name="Powell A.J."/>
            <person name="Barry K."/>
            <person name="Miller A.N."/>
            <person name="Grigoriev I.V."/>
            <person name="Debuchy R."/>
            <person name="Gladieux P."/>
            <person name="Thoren M.H."/>
            <person name="Johannesson H."/>
        </authorList>
    </citation>
    <scope>NUCLEOTIDE SEQUENCE</scope>
    <source>
        <strain evidence="14">CBS 103.79</strain>
    </source>
</reference>
<keyword evidence="15" id="KW-1185">Reference proteome</keyword>
<dbReference type="Proteomes" id="UP001303889">
    <property type="component" value="Unassembled WGS sequence"/>
</dbReference>
<dbReference type="InterPro" id="IPR043580">
    <property type="entry name" value="CUTINASE_1"/>
</dbReference>
<feature type="disulfide bond" evidence="12">
    <location>
        <begin position="48"/>
        <end position="126"/>
    </location>
</feature>
<evidence type="ECO:0000313" key="15">
    <source>
        <dbReference type="Proteomes" id="UP001303889"/>
    </source>
</evidence>
<evidence type="ECO:0000256" key="7">
    <source>
        <dbReference type="ARBA" id="ARBA00022801"/>
    </source>
</evidence>
<feature type="signal peptide" evidence="13">
    <location>
        <begin position="1"/>
        <end position="16"/>
    </location>
</feature>
<accession>A0AAN6MAV7</accession>
<name>A0AAN6MAV7_9PEZI</name>
<keyword evidence="6 13" id="KW-0732">Signal</keyword>
<dbReference type="SMART" id="SM01110">
    <property type="entry name" value="Cutinase"/>
    <property type="match status" value="1"/>
</dbReference>
<keyword evidence="7 13" id="KW-0378">Hydrolase</keyword>
<dbReference type="Pfam" id="PF01083">
    <property type="entry name" value="Cutinase"/>
    <property type="match status" value="1"/>
</dbReference>
<dbReference type="InterPro" id="IPR011150">
    <property type="entry name" value="Cutinase_monf"/>
</dbReference>
<evidence type="ECO:0000256" key="8">
    <source>
        <dbReference type="ARBA" id="ARBA00023026"/>
    </source>
</evidence>
<keyword evidence="8" id="KW-0843">Virulence</keyword>
<dbReference type="InterPro" id="IPR029058">
    <property type="entry name" value="AB_hydrolase_fold"/>
</dbReference>
<evidence type="ECO:0000256" key="2">
    <source>
        <dbReference type="ARBA" id="ARBA00007534"/>
    </source>
</evidence>
<dbReference type="PRINTS" id="PR00129">
    <property type="entry name" value="CUTINASE"/>
</dbReference>
<evidence type="ECO:0000256" key="5">
    <source>
        <dbReference type="ARBA" id="ARBA00022525"/>
    </source>
</evidence>
<sequence>MKFFATVSLLAGFGAALPTAMELSSEGGIEARQSSGNTRNELQTGGACPPVIFIFARGSTESGNLGTLGPDVGNYLETSLGAANVWVQGVGGRYTASLADNALPDGTSRDAIAEMTDLFKLANSKCPSAKVVAGGYSQGAALTAATISGLTATVRNQIVGVVLFGYTKNLQNSGRIPNYPADRTKVFCNTGDLVCSGTLIVAVPHLMYGPDAKGPAPQFLLSKINA</sequence>
<keyword evidence="5 13" id="KW-0964">Secreted</keyword>
<evidence type="ECO:0000313" key="14">
    <source>
        <dbReference type="EMBL" id="KAK3896623.1"/>
    </source>
</evidence>
<dbReference type="FunFam" id="3.40.50.1820:FF:000235">
    <property type="entry name" value="Cutinase 1"/>
    <property type="match status" value="1"/>
</dbReference>
<feature type="chain" id="PRO_5042672462" description="Cutinase" evidence="13">
    <location>
        <begin position="17"/>
        <end position="226"/>
    </location>
</feature>
<feature type="active site" evidence="11">
    <location>
        <position position="192"/>
    </location>
</feature>
<organism evidence="14 15">
    <name type="scientific">Staphylotrichum tortipilum</name>
    <dbReference type="NCBI Taxonomy" id="2831512"/>
    <lineage>
        <taxon>Eukaryota</taxon>
        <taxon>Fungi</taxon>
        <taxon>Dikarya</taxon>
        <taxon>Ascomycota</taxon>
        <taxon>Pezizomycotina</taxon>
        <taxon>Sordariomycetes</taxon>
        <taxon>Sordariomycetidae</taxon>
        <taxon>Sordariales</taxon>
        <taxon>Chaetomiaceae</taxon>
        <taxon>Staphylotrichum</taxon>
    </lineage>
</organism>
<evidence type="ECO:0000256" key="12">
    <source>
        <dbReference type="PIRSR" id="PIRSR611150-2"/>
    </source>
</evidence>